<evidence type="ECO:0000256" key="1">
    <source>
        <dbReference type="SAM" id="MobiDB-lite"/>
    </source>
</evidence>
<dbReference type="AlphaFoldDB" id="A0A151K186"/>
<sequence>MANHRANVENIANVVEYIKNVDPEQFVNITDEVFEEMEINFEKIMDQDSYKEVLSDDTSYATDSSKHDTDHTEKFVPSLEICALNGRTKHCMIQCYYTTGETADMQAKFIYPKNNQENCEIYYSNADNNINDKEDVMSKSDDGETAIEENITTYNSFQNEARNKVEEKNQEEGSRTSMVNSTPMDCEEGSNQTYLRNTTQSYLQKLKGKDTLTSKEIKFSRIGISTDDNNEISHVTLEELIKGIQLRNSNIKSPYNCKKKNNPSSKILASTRVQSQEIIEKFIRKRKSKREKRADKDNVPLECFTLSEEPNKNRLTGIVKLLRLEHLNAQEEQSVINLIYSSQDRFHVPGERLTATNVLQHQIPTTDDRPINTR</sequence>
<feature type="region of interest" description="Disordered" evidence="1">
    <location>
        <begin position="161"/>
        <end position="190"/>
    </location>
</feature>
<feature type="compositionally biased region" description="Basic and acidic residues" evidence="1">
    <location>
        <begin position="161"/>
        <end position="174"/>
    </location>
</feature>
<dbReference type="EMBL" id="KQ981283">
    <property type="protein sequence ID" value="KYN43243.1"/>
    <property type="molecule type" value="Genomic_DNA"/>
</dbReference>
<evidence type="ECO:0000313" key="2">
    <source>
        <dbReference type="EMBL" id="KYN43243.1"/>
    </source>
</evidence>
<reference evidence="2 3" key="1">
    <citation type="submission" date="2016-03" db="EMBL/GenBank/DDBJ databases">
        <title>Trachymyrmex septentrionalis WGS genome.</title>
        <authorList>
            <person name="Nygaard S."/>
            <person name="Hu H."/>
            <person name="Boomsma J."/>
            <person name="Zhang G."/>
        </authorList>
    </citation>
    <scope>NUCLEOTIDE SEQUENCE [LARGE SCALE GENOMIC DNA]</scope>
    <source>
        <strain evidence="2">Tsep2-gDNA-1</strain>
        <tissue evidence="2">Whole body</tissue>
    </source>
</reference>
<gene>
    <name evidence="2" type="ORF">ALC56_02305</name>
</gene>
<evidence type="ECO:0000313" key="3">
    <source>
        <dbReference type="Proteomes" id="UP000078541"/>
    </source>
</evidence>
<keyword evidence="3" id="KW-1185">Reference proteome</keyword>
<organism evidence="2 3">
    <name type="scientific">Trachymyrmex septentrionalis</name>
    <dbReference type="NCBI Taxonomy" id="34720"/>
    <lineage>
        <taxon>Eukaryota</taxon>
        <taxon>Metazoa</taxon>
        <taxon>Ecdysozoa</taxon>
        <taxon>Arthropoda</taxon>
        <taxon>Hexapoda</taxon>
        <taxon>Insecta</taxon>
        <taxon>Pterygota</taxon>
        <taxon>Neoptera</taxon>
        <taxon>Endopterygota</taxon>
        <taxon>Hymenoptera</taxon>
        <taxon>Apocrita</taxon>
        <taxon>Aculeata</taxon>
        <taxon>Formicoidea</taxon>
        <taxon>Formicidae</taxon>
        <taxon>Myrmicinae</taxon>
        <taxon>Trachymyrmex</taxon>
    </lineage>
</organism>
<feature type="compositionally biased region" description="Polar residues" evidence="1">
    <location>
        <begin position="175"/>
        <end position="190"/>
    </location>
</feature>
<proteinExistence type="predicted"/>
<protein>
    <submittedName>
        <fullName evidence="2">Uncharacterized protein</fullName>
    </submittedName>
</protein>
<name>A0A151K186_9HYME</name>
<accession>A0A151K186</accession>
<dbReference type="Proteomes" id="UP000078541">
    <property type="component" value="Unassembled WGS sequence"/>
</dbReference>